<feature type="region of interest" description="Disordered" evidence="1">
    <location>
        <begin position="136"/>
        <end position="169"/>
    </location>
</feature>
<feature type="compositionally biased region" description="Low complexity" evidence="1">
    <location>
        <begin position="1000"/>
        <end position="1035"/>
    </location>
</feature>
<feature type="region of interest" description="Disordered" evidence="1">
    <location>
        <begin position="183"/>
        <end position="262"/>
    </location>
</feature>
<feature type="compositionally biased region" description="Polar residues" evidence="1">
    <location>
        <begin position="612"/>
        <end position="640"/>
    </location>
</feature>
<sequence>MIIEKSKMSSPGSGTASNSCPRFVRNAWKKDLCSNCFKPKEEHAEPPKVEINTKLTWSLNELPPLPSILKTALSKVCKGSGVTFNSEESEVIGYGGNDEFSDDDDDDDFFDENPKYEGEDLPDSEYEKELQKLTKTNTDFNSITENLNKEPSENIQPITPLKLGRPDLNEGKTKSVLVTVQPFGNNTPAKVNNAPKVFPSNGVSKKETTETDGRSHVQSKMTSSIPKPTSEHVSKTSVNGETSDAKPSLSSDTQSLLNKSDSQNKIAQLANVNIVTSNSSERSSTSPPKLLSWKTLADQKTEMDSKKTETDEKKISDPVVKSTEVEQELSSDERESHQVRRTCSGTSTESRSRKCLQRGNVITKSHEIVKSKIVQQNKSLDDTLDSLVDATELAEHDNHVTNINIETQVNDKTFNKNTFLKKELCEKINNVISKNHKSKLEFMKQEMSEPELNEWVTVESACRTEDIAPESPQDSSLEDNMFEREKIGEPDGKADSDSSEHSEPPALPKIPPPYEDTPESNIIISHNHAPPARSSFLHNKKVASNDNLELKPKIGIKPNGLLFSIPQQFSSPTTKLNGFLNSNNKDIKINSLKIQSNYVENKRKSGDYDTVNFHQNEPNSSDTIRKLSTSSDESQKMYKQSDSSSTSSSPETYKFLAEQDTMFYNKSKTDTMGDRNNTPLKSNQNKTVESELNDMIDSKIIFDKEYENVVKSTSNSRLQPVEFNAIDSRRSSEEQTYANFNDAIDRLNGLEEKFNPIYNYSRSRSNSYDENFADSVSTRCETPSERTKRQAPLPPPTPPLHSGCKKTPSKPPLIYPKPDLDMVTPPPRKSSSTDCLAEKYSQEKFSSSDKLSKKIGSSTAATRMRHTLKKFLRLGKEDVDFSTVTSPAPRPRPKIIHPIDYNKPGVEVLKSGSTSVSNKENEHESSNGVSNVNPSSTKARPSKPPPPPRSHSLTDVANNDCQVYENVSLKPASSPATNSLLDASASPTTTFSPTLASTTTFSSPNTSLLSSSPLNQDLSLPLLSSDSPSPSTPHNKPARPPPPKSAEYLKRQQAQCASPPGGPTGDLGSHMLDLVYV</sequence>
<feature type="region of interest" description="Disordered" evidence="1">
    <location>
        <begin position="1000"/>
        <end position="1072"/>
    </location>
</feature>
<proteinExistence type="predicted"/>
<feature type="region of interest" description="Disordered" evidence="1">
    <location>
        <begin position="881"/>
        <end position="960"/>
    </location>
</feature>
<feature type="compositionally biased region" description="Acidic residues" evidence="1">
    <location>
        <begin position="99"/>
        <end position="111"/>
    </location>
</feature>
<feature type="region of interest" description="Disordered" evidence="1">
    <location>
        <begin position="90"/>
        <end position="124"/>
    </location>
</feature>
<feature type="compositionally biased region" description="Polar residues" evidence="1">
    <location>
        <begin position="216"/>
        <end position="227"/>
    </location>
</feature>
<dbReference type="AlphaFoldDB" id="A0A8D8UY05"/>
<feature type="region of interest" description="Disordered" evidence="1">
    <location>
        <begin position="487"/>
        <end position="516"/>
    </location>
</feature>
<name>A0A8D8UY05_9HEMI</name>
<accession>A0A8D8UY05</accession>
<feature type="region of interest" description="Disordered" evidence="1">
    <location>
        <begin position="274"/>
        <end position="352"/>
    </location>
</feature>
<evidence type="ECO:0000313" key="2">
    <source>
        <dbReference type="EMBL" id="CAG6714263.1"/>
    </source>
</evidence>
<feature type="compositionally biased region" description="Basic and acidic residues" evidence="1">
    <location>
        <begin position="841"/>
        <end position="852"/>
    </location>
</feature>
<organism evidence="2">
    <name type="scientific">Cacopsylla melanoneura</name>
    <dbReference type="NCBI Taxonomy" id="428564"/>
    <lineage>
        <taxon>Eukaryota</taxon>
        <taxon>Metazoa</taxon>
        <taxon>Ecdysozoa</taxon>
        <taxon>Arthropoda</taxon>
        <taxon>Hexapoda</taxon>
        <taxon>Insecta</taxon>
        <taxon>Pterygota</taxon>
        <taxon>Neoptera</taxon>
        <taxon>Paraneoptera</taxon>
        <taxon>Hemiptera</taxon>
        <taxon>Sternorrhyncha</taxon>
        <taxon>Psylloidea</taxon>
        <taxon>Psyllidae</taxon>
        <taxon>Psyllinae</taxon>
        <taxon>Cacopsylla</taxon>
    </lineage>
</organism>
<reference evidence="2" key="1">
    <citation type="submission" date="2021-05" db="EMBL/GenBank/DDBJ databases">
        <authorList>
            <person name="Alioto T."/>
            <person name="Alioto T."/>
            <person name="Gomez Garrido J."/>
        </authorList>
    </citation>
    <scope>NUCLEOTIDE SEQUENCE</scope>
</reference>
<feature type="compositionally biased region" description="Basic and acidic residues" evidence="1">
    <location>
        <begin position="487"/>
        <end position="503"/>
    </location>
</feature>
<evidence type="ECO:0000256" key="1">
    <source>
        <dbReference type="SAM" id="MobiDB-lite"/>
    </source>
</evidence>
<feature type="compositionally biased region" description="Basic and acidic residues" evidence="1">
    <location>
        <begin position="297"/>
        <end position="316"/>
    </location>
</feature>
<dbReference type="EMBL" id="HBUF01351599">
    <property type="protein sequence ID" value="CAG6714248.1"/>
    <property type="molecule type" value="Transcribed_RNA"/>
</dbReference>
<feature type="compositionally biased region" description="Polar residues" evidence="1">
    <location>
        <begin position="248"/>
        <end position="262"/>
    </location>
</feature>
<feature type="region of interest" description="Disordered" evidence="1">
    <location>
        <begin position="765"/>
        <end position="836"/>
    </location>
</feature>
<feature type="region of interest" description="Disordered" evidence="1">
    <location>
        <begin position="841"/>
        <end position="860"/>
    </location>
</feature>
<feature type="compositionally biased region" description="Low complexity" evidence="1">
    <location>
        <begin position="277"/>
        <end position="286"/>
    </location>
</feature>
<feature type="compositionally biased region" description="Polar residues" evidence="1">
    <location>
        <begin position="8"/>
        <end position="20"/>
    </location>
</feature>
<dbReference type="PANTHER" id="PTHR37970:SF1">
    <property type="entry name" value="SERINE-RICH ADHESIN FOR PLATELETS"/>
    <property type="match status" value="1"/>
</dbReference>
<feature type="region of interest" description="Disordered" evidence="1">
    <location>
        <begin position="1"/>
        <end position="21"/>
    </location>
</feature>
<feature type="compositionally biased region" description="Polar residues" evidence="1">
    <location>
        <begin position="136"/>
        <end position="146"/>
    </location>
</feature>
<feature type="compositionally biased region" description="Pro residues" evidence="1">
    <location>
        <begin position="505"/>
        <end position="515"/>
    </location>
</feature>
<feature type="compositionally biased region" description="Basic and acidic residues" evidence="1">
    <location>
        <begin position="204"/>
        <end position="215"/>
    </location>
</feature>
<dbReference type="EMBL" id="HBUF01351603">
    <property type="protein sequence ID" value="CAG6714263.1"/>
    <property type="molecule type" value="Transcribed_RNA"/>
</dbReference>
<feature type="compositionally biased region" description="Low complexity" evidence="1">
    <location>
        <begin position="926"/>
        <end position="939"/>
    </location>
</feature>
<protein>
    <submittedName>
        <fullName evidence="2">Uncharacterized protein</fullName>
    </submittedName>
</protein>
<feature type="region of interest" description="Disordered" evidence="1">
    <location>
        <begin position="607"/>
        <end position="651"/>
    </location>
</feature>
<dbReference type="PANTHER" id="PTHR37970">
    <property type="entry name" value="PROTEIN CBG08587"/>
    <property type="match status" value="1"/>
</dbReference>